<feature type="signal peptide" evidence="1">
    <location>
        <begin position="1"/>
        <end position="29"/>
    </location>
</feature>
<proteinExistence type="predicted"/>
<feature type="chain" id="PRO_5019809147" description="Corticotropin-releasing factor domain-containing protein" evidence="1">
    <location>
        <begin position="30"/>
        <end position="162"/>
    </location>
</feature>
<sequence length="162" mass="18068">MATQHGGLQLMTSSLLLLLLMMTYHGSEALALGGAAERAAAGNHETAPLDEASLLLDEREAEVREQLLREYEAMQQQERNAAYLALLLDKLRSLPPLVPASAADYRPMAPPSPPQDLPVAAPLQQQYPLQLQQRSNPEEIKKSNYISYCHFKICNMGKRKWN</sequence>
<gene>
    <name evidence="2" type="ORF">LSTR_LSTR013146</name>
</gene>
<evidence type="ECO:0000313" key="2">
    <source>
        <dbReference type="EMBL" id="RZF46336.1"/>
    </source>
</evidence>
<evidence type="ECO:0000256" key="1">
    <source>
        <dbReference type="SAM" id="SignalP"/>
    </source>
</evidence>
<dbReference type="OrthoDB" id="6631105at2759"/>
<accession>A0A482XK96</accession>
<dbReference type="SMR" id="A0A482XK96"/>
<keyword evidence="3" id="KW-1185">Reference proteome</keyword>
<evidence type="ECO:0000313" key="3">
    <source>
        <dbReference type="Proteomes" id="UP000291343"/>
    </source>
</evidence>
<dbReference type="Proteomes" id="UP000291343">
    <property type="component" value="Unassembled WGS sequence"/>
</dbReference>
<protein>
    <recommendedName>
        <fullName evidence="4">Corticotropin-releasing factor domain-containing protein</fullName>
    </recommendedName>
</protein>
<dbReference type="InParanoid" id="A0A482XK96"/>
<dbReference type="EMBL" id="QKKF02006465">
    <property type="protein sequence ID" value="RZF46336.1"/>
    <property type="molecule type" value="Genomic_DNA"/>
</dbReference>
<evidence type="ECO:0008006" key="4">
    <source>
        <dbReference type="Google" id="ProtNLM"/>
    </source>
</evidence>
<organism evidence="2 3">
    <name type="scientific">Laodelphax striatellus</name>
    <name type="common">Small brown planthopper</name>
    <name type="synonym">Delphax striatella</name>
    <dbReference type="NCBI Taxonomy" id="195883"/>
    <lineage>
        <taxon>Eukaryota</taxon>
        <taxon>Metazoa</taxon>
        <taxon>Ecdysozoa</taxon>
        <taxon>Arthropoda</taxon>
        <taxon>Hexapoda</taxon>
        <taxon>Insecta</taxon>
        <taxon>Pterygota</taxon>
        <taxon>Neoptera</taxon>
        <taxon>Paraneoptera</taxon>
        <taxon>Hemiptera</taxon>
        <taxon>Auchenorrhyncha</taxon>
        <taxon>Fulgoroidea</taxon>
        <taxon>Delphacidae</taxon>
        <taxon>Criomorphinae</taxon>
        <taxon>Laodelphax</taxon>
    </lineage>
</organism>
<reference evidence="2 3" key="1">
    <citation type="journal article" date="2017" name="Gigascience">
        <title>Genome sequence of the small brown planthopper, Laodelphax striatellus.</title>
        <authorList>
            <person name="Zhu J."/>
            <person name="Jiang F."/>
            <person name="Wang X."/>
            <person name="Yang P."/>
            <person name="Bao Y."/>
            <person name="Zhao W."/>
            <person name="Wang W."/>
            <person name="Lu H."/>
            <person name="Wang Q."/>
            <person name="Cui N."/>
            <person name="Li J."/>
            <person name="Chen X."/>
            <person name="Luo L."/>
            <person name="Yu J."/>
            <person name="Kang L."/>
            <person name="Cui F."/>
        </authorList>
    </citation>
    <scope>NUCLEOTIDE SEQUENCE [LARGE SCALE GENOMIC DNA]</scope>
    <source>
        <strain evidence="2">Lst14</strain>
    </source>
</reference>
<dbReference type="AlphaFoldDB" id="A0A482XK96"/>
<name>A0A482XK96_LAOST</name>
<keyword evidence="1" id="KW-0732">Signal</keyword>
<comment type="caution">
    <text evidence="2">The sequence shown here is derived from an EMBL/GenBank/DDBJ whole genome shotgun (WGS) entry which is preliminary data.</text>
</comment>